<dbReference type="Gene3D" id="2.150.10.10">
    <property type="entry name" value="Serralysin-like metalloprotease, C-terminal"/>
    <property type="match status" value="2"/>
</dbReference>
<feature type="domain" description="EF-hand" evidence="2">
    <location>
        <begin position="628"/>
        <end position="639"/>
    </location>
</feature>
<dbReference type="InterPro" id="IPR018247">
    <property type="entry name" value="EF_Hand_1_Ca_BS"/>
</dbReference>
<reference evidence="3 4" key="1">
    <citation type="submission" date="2019-07" db="EMBL/GenBank/DDBJ databases">
        <title>Sphingomonas AE3 Genome sequencing and assembly.</title>
        <authorList>
            <person name="Kim H."/>
        </authorList>
    </citation>
    <scope>NUCLEOTIDE SEQUENCE [LARGE SCALE GENOMIC DNA]</scope>
    <source>
        <strain evidence="3 4">AE3</strain>
    </source>
</reference>
<keyword evidence="4" id="KW-1185">Reference proteome</keyword>
<dbReference type="Proteomes" id="UP000321857">
    <property type="component" value="Chromosome"/>
</dbReference>
<evidence type="ECO:0000313" key="4">
    <source>
        <dbReference type="Proteomes" id="UP000321857"/>
    </source>
</evidence>
<dbReference type="PANTHER" id="PTHR39431">
    <property type="entry name" value="FRPA/C-RELATED PROTEIN"/>
    <property type="match status" value="1"/>
</dbReference>
<dbReference type="SUPFAM" id="SSF51120">
    <property type="entry name" value="beta-Roll"/>
    <property type="match status" value="2"/>
</dbReference>
<name>A0A516IU47_9SPHN</name>
<dbReference type="PROSITE" id="PS00018">
    <property type="entry name" value="EF_HAND_1"/>
    <property type="match status" value="2"/>
</dbReference>
<organism evidence="3 4">
    <name type="scientific">Sphingomonas xanthus</name>
    <dbReference type="NCBI Taxonomy" id="2594473"/>
    <lineage>
        <taxon>Bacteria</taxon>
        <taxon>Pseudomonadati</taxon>
        <taxon>Pseudomonadota</taxon>
        <taxon>Alphaproteobacteria</taxon>
        <taxon>Sphingomonadales</taxon>
        <taxon>Sphingomonadaceae</taxon>
        <taxon>Sphingomonas</taxon>
    </lineage>
</organism>
<dbReference type="InterPro" id="IPR011049">
    <property type="entry name" value="Serralysin-like_metalloprot_C"/>
</dbReference>
<dbReference type="PROSITE" id="PS00330">
    <property type="entry name" value="HEMOLYSIN_CALCIUM"/>
    <property type="match status" value="3"/>
</dbReference>
<evidence type="ECO:0000259" key="2">
    <source>
        <dbReference type="Pfam" id="PF13202"/>
    </source>
</evidence>
<feature type="region of interest" description="Disordered" evidence="1">
    <location>
        <begin position="789"/>
        <end position="817"/>
    </location>
</feature>
<feature type="compositionally biased region" description="Low complexity" evidence="1">
    <location>
        <begin position="790"/>
        <end position="817"/>
    </location>
</feature>
<dbReference type="GO" id="GO:0005509">
    <property type="term" value="F:calcium ion binding"/>
    <property type="evidence" value="ECO:0007669"/>
    <property type="project" value="InterPro"/>
</dbReference>
<dbReference type="EMBL" id="CP041659">
    <property type="protein sequence ID" value="QDP20456.1"/>
    <property type="molecule type" value="Genomic_DNA"/>
</dbReference>
<dbReference type="PANTHER" id="PTHR39431:SF1">
    <property type="entry name" value="FRPA_C-RELATED PROTEIN"/>
    <property type="match status" value="1"/>
</dbReference>
<dbReference type="RefSeq" id="WP_147494904.1">
    <property type="nucleotide sequence ID" value="NZ_CP041659.1"/>
</dbReference>
<dbReference type="PRINTS" id="PR00313">
    <property type="entry name" value="CABNDNGRPT"/>
</dbReference>
<dbReference type="InterPro" id="IPR002048">
    <property type="entry name" value="EF_hand_dom"/>
</dbReference>
<evidence type="ECO:0000256" key="1">
    <source>
        <dbReference type="SAM" id="MobiDB-lite"/>
    </source>
</evidence>
<feature type="compositionally biased region" description="Basic and acidic residues" evidence="1">
    <location>
        <begin position="843"/>
        <end position="854"/>
    </location>
</feature>
<protein>
    <recommendedName>
        <fullName evidence="2">EF-hand domain-containing protein</fullName>
    </recommendedName>
</protein>
<evidence type="ECO:0000313" key="3">
    <source>
        <dbReference type="EMBL" id="QDP20456.1"/>
    </source>
</evidence>
<feature type="region of interest" description="Disordered" evidence="1">
    <location>
        <begin position="842"/>
        <end position="862"/>
    </location>
</feature>
<proteinExistence type="predicted"/>
<dbReference type="InterPro" id="IPR001343">
    <property type="entry name" value="Hemolysn_Ca-bd"/>
</dbReference>
<dbReference type="AlphaFoldDB" id="A0A516IU47"/>
<dbReference type="OrthoDB" id="5179605at2"/>
<gene>
    <name evidence="3" type="ORF">FMM02_00010</name>
</gene>
<dbReference type="InterPro" id="IPR018511">
    <property type="entry name" value="Hemolysin-typ_Ca-bd_CS"/>
</dbReference>
<dbReference type="Pfam" id="PF13202">
    <property type="entry name" value="EF-hand_5"/>
    <property type="match status" value="1"/>
</dbReference>
<accession>A0A516IU47</accession>
<dbReference type="Pfam" id="PF00353">
    <property type="entry name" value="HemolysinCabind"/>
    <property type="match status" value="2"/>
</dbReference>
<sequence>MADQPSLSVAAASGDEDSAIALSISSALTDTDGSETLSIKISGVPTGAVLSAGTNNGDGSWTLTPAQLAGLTITPPANSDADFTLTVEATSTEANGGDTATNSDTILVTVNAVADQPSLSVAAASGDEDSAIALSISSALTDTDGSETLSIKISGVPTGAVLSAGTNNGDGSWTLTPAQLAGLTITPPANSDADFTLTVEATSTEANGGDTATNSDTILVTVNAVADENAVNDLLVVSSGTTATFSTNVLTGNDATPMQVVSVSGAAVTAGALIFNISTQTFTYSSTTGVGAGALSFTYTLADGTSAQVTFAVVNANPGFDLVMQGYGPGTYQGSYLDARGGPDDLIGGAAPDYLVGGSGVDTLIGGAGADILRGGADDDTLDGQGDAGQLDLIDLSDATGAITFTLGADGNGSYTGSSVGLGTDTYSNMEGVIGGRFNDVLNGNAADNELRGGAGNDTLNGHAGDDILQGDAGNDTLTGGLGNDRFVLSLGGIDIITDYNNVVGNSDTIDLTQIISVATGTDIVAGGYVRVTTTGLVQVDADGGGSWVTVATSNITAATGLISIAYLAGGVSTVITIGPVAPPIALDLDGDGQISFLTLGAGAVFDYGGGLVATAWVAGNDGLLVRDADGDGKISADEIVFATDGSDLEGLARFDTNGDGQLSGADADFGLFGVWQDANGNGQVDAGELQSLAAHDIISIALSSDRQSYSAADGDVTVVGTGNFTRSDGSTGVLADAVFATGGKVSDADTRLATGAQGNAVMAAAAAAIGLAVDSTSTNWIEEKILAPADGESGEASSGNAATATSDAATASGASEAPLYDPEVTLTAVQAASRVDAIARQSLDHAPESRTSEYAESTAMPQNSEGAAIPTALPMVALPSADMLSGIVADGKSVDSVTSSDVKALIADLLGSSATSAVDALLEAALPSSAEVSGWSMGTDLNASWFVGAGDFASTQTQLLQMEISPDMIPTI</sequence>
<dbReference type="KEGG" id="sxa:FMM02_00010"/>